<keyword evidence="4" id="KW-1185">Reference proteome</keyword>
<dbReference type="Proteomes" id="UP001162891">
    <property type="component" value="Chromosome"/>
</dbReference>
<dbReference type="Gene3D" id="3.30.700.10">
    <property type="entry name" value="Glycoprotein, Type 4 Pilin"/>
    <property type="match status" value="1"/>
</dbReference>
<evidence type="ECO:0000313" key="3">
    <source>
        <dbReference type="EMBL" id="BDG02118.1"/>
    </source>
</evidence>
<accession>A0ABM7WRL5</accession>
<keyword evidence="2" id="KW-0812">Transmembrane</keyword>
<name>A0ABM7WRL5_9BACT</name>
<dbReference type="SUPFAM" id="SSF54523">
    <property type="entry name" value="Pili subunits"/>
    <property type="match status" value="1"/>
</dbReference>
<organism evidence="3 4">
    <name type="scientific">Anaeromyxobacter oryzae</name>
    <dbReference type="NCBI Taxonomy" id="2918170"/>
    <lineage>
        <taxon>Bacteria</taxon>
        <taxon>Pseudomonadati</taxon>
        <taxon>Myxococcota</taxon>
        <taxon>Myxococcia</taxon>
        <taxon>Myxococcales</taxon>
        <taxon>Cystobacterineae</taxon>
        <taxon>Anaeromyxobacteraceae</taxon>
        <taxon>Anaeromyxobacter</taxon>
    </lineage>
</organism>
<sequence length="245" mass="24941">MANQPAMQLGPNFKYCTACAHVLDAHAAFCGRCGVPQGPPALSGPPPLAPPRSGGSSAATIVAVVIACLFGGVVILGILAAIAIPNFLRYQLRAKQAGVQSELVSIALAEQGLHARGRPYSAFPDPVPADAPGARKVALSDADRAAAAAIGWSAPRSTYGRYDVAVITDAAGNQSFSVCAESDLDGDGNAAAIVWFHPGTTVGGAVLAPPLAPCEGAVVKPGRSLDMTEDDPADQPIRISPHDVF</sequence>
<evidence type="ECO:0000313" key="4">
    <source>
        <dbReference type="Proteomes" id="UP001162891"/>
    </source>
</evidence>
<evidence type="ECO:0000256" key="1">
    <source>
        <dbReference type="SAM" id="MobiDB-lite"/>
    </source>
</evidence>
<protein>
    <recommendedName>
        <fullName evidence="5">Zinc ribbon domain-containing protein</fullName>
    </recommendedName>
</protein>
<proteinExistence type="predicted"/>
<evidence type="ECO:0008006" key="5">
    <source>
        <dbReference type="Google" id="ProtNLM"/>
    </source>
</evidence>
<reference evidence="4" key="1">
    <citation type="journal article" date="2022" name="Int. J. Syst. Evol. Microbiol.">
        <title>Anaeromyxobacter oryzae sp. nov., Anaeromyxobacter diazotrophicus sp. nov. and Anaeromyxobacter paludicola sp. nov., isolated from paddy soils.</title>
        <authorList>
            <person name="Itoh H."/>
            <person name="Xu Z."/>
            <person name="Mise K."/>
            <person name="Masuda Y."/>
            <person name="Ushijima N."/>
            <person name="Hayakawa C."/>
            <person name="Shiratori Y."/>
            <person name="Senoo K."/>
        </authorList>
    </citation>
    <scope>NUCLEOTIDE SEQUENCE [LARGE SCALE GENOMIC DNA]</scope>
    <source>
        <strain evidence="4">Red232</strain>
    </source>
</reference>
<dbReference type="InterPro" id="IPR045584">
    <property type="entry name" value="Pilin-like"/>
</dbReference>
<dbReference type="EMBL" id="AP025591">
    <property type="protein sequence ID" value="BDG02118.1"/>
    <property type="molecule type" value="Genomic_DNA"/>
</dbReference>
<keyword evidence="2" id="KW-0472">Membrane</keyword>
<keyword evidence="2" id="KW-1133">Transmembrane helix</keyword>
<gene>
    <name evidence="3" type="ORF">AMOR_11140</name>
</gene>
<evidence type="ECO:0000256" key="2">
    <source>
        <dbReference type="SAM" id="Phobius"/>
    </source>
</evidence>
<dbReference type="RefSeq" id="WP_248359393.1">
    <property type="nucleotide sequence ID" value="NZ_AP025591.1"/>
</dbReference>
<feature type="region of interest" description="Disordered" evidence="1">
    <location>
        <begin position="223"/>
        <end position="245"/>
    </location>
</feature>
<feature type="transmembrane region" description="Helical" evidence="2">
    <location>
        <begin position="58"/>
        <end position="84"/>
    </location>
</feature>